<evidence type="ECO:0000313" key="3">
    <source>
        <dbReference type="Proteomes" id="UP000523079"/>
    </source>
</evidence>
<accession>A0A7W3IR35</accession>
<reference evidence="2 3" key="1">
    <citation type="submission" date="2020-07" db="EMBL/GenBank/DDBJ databases">
        <title>Sequencing the genomes of 1000 actinobacteria strains.</title>
        <authorList>
            <person name="Klenk H.-P."/>
        </authorList>
    </citation>
    <scope>NUCLEOTIDE SEQUENCE [LARGE SCALE GENOMIC DNA]</scope>
    <source>
        <strain evidence="2 3">DSM 100723</strain>
    </source>
</reference>
<keyword evidence="1" id="KW-0472">Membrane</keyword>
<dbReference type="Proteomes" id="UP000523079">
    <property type="component" value="Unassembled WGS sequence"/>
</dbReference>
<name>A0A7W3IR35_9ACTN</name>
<proteinExistence type="predicted"/>
<evidence type="ECO:0000256" key="1">
    <source>
        <dbReference type="SAM" id="Phobius"/>
    </source>
</evidence>
<dbReference type="AlphaFoldDB" id="A0A7W3IR35"/>
<protein>
    <submittedName>
        <fullName evidence="2">Uncharacterized protein</fullName>
    </submittedName>
</protein>
<feature type="transmembrane region" description="Helical" evidence="1">
    <location>
        <begin position="20"/>
        <end position="38"/>
    </location>
</feature>
<keyword evidence="1" id="KW-0812">Transmembrane</keyword>
<keyword evidence="1" id="KW-1133">Transmembrane helix</keyword>
<dbReference type="EMBL" id="JACGWT010000002">
    <property type="protein sequence ID" value="MBA8793687.1"/>
    <property type="molecule type" value="Genomic_DNA"/>
</dbReference>
<comment type="caution">
    <text evidence="2">The sequence shown here is derived from an EMBL/GenBank/DDBJ whole genome shotgun (WGS) entry which is preliminary data.</text>
</comment>
<keyword evidence="3" id="KW-1185">Reference proteome</keyword>
<gene>
    <name evidence="2" type="ORF">FHX74_001292</name>
</gene>
<sequence length="39" mass="4207">MALRRSERPLTTGAFRVRVILGTFGVFTVLAALTAMIIG</sequence>
<evidence type="ECO:0000313" key="2">
    <source>
        <dbReference type="EMBL" id="MBA8793687.1"/>
    </source>
</evidence>
<organism evidence="2 3">
    <name type="scientific">Microlunatus kandeliicorticis</name>
    <dbReference type="NCBI Taxonomy" id="1759536"/>
    <lineage>
        <taxon>Bacteria</taxon>
        <taxon>Bacillati</taxon>
        <taxon>Actinomycetota</taxon>
        <taxon>Actinomycetes</taxon>
        <taxon>Propionibacteriales</taxon>
        <taxon>Propionibacteriaceae</taxon>
        <taxon>Microlunatus</taxon>
    </lineage>
</organism>